<evidence type="ECO:0000256" key="8">
    <source>
        <dbReference type="ARBA" id="ARBA00022603"/>
    </source>
</evidence>
<reference evidence="22 25" key="3">
    <citation type="submission" date="2017-09" db="EMBL/GenBank/DDBJ databases">
        <title>Bacterial strain isolated from the female urinary microbiota.</title>
        <authorList>
            <person name="Thomas-White K."/>
            <person name="Kumar N."/>
            <person name="Forster S."/>
            <person name="Putonti C."/>
            <person name="Lawley T."/>
            <person name="Wolfe A.J."/>
        </authorList>
    </citation>
    <scope>NUCLEOTIDE SEQUENCE [LARGE SCALE GENOMIC DNA]</scope>
    <source>
        <strain evidence="22 25">UMB0115</strain>
    </source>
</reference>
<name>A0A233V6P8_FINMA</name>
<feature type="binding site" evidence="15 16">
    <location>
        <position position="110"/>
    </location>
    <ligand>
        <name>S-adenosyl-L-methionine</name>
        <dbReference type="ChEBI" id="CHEBI:59789"/>
    </ligand>
</feature>
<evidence type="ECO:0000313" key="19">
    <source>
        <dbReference type="EMBL" id="MBS5965387.1"/>
    </source>
</evidence>
<feature type="binding site" evidence="15 16">
    <location>
        <begin position="130"/>
        <end position="135"/>
    </location>
    <ligand>
        <name>S-adenosyl-L-methionine</name>
        <dbReference type="ChEBI" id="CHEBI:59789"/>
    </ligand>
</feature>
<dbReference type="Gene3D" id="1.10.1270.20">
    <property type="entry name" value="tRNA(m1g37)methyltransferase, domain 2"/>
    <property type="match status" value="1"/>
</dbReference>
<evidence type="ECO:0000313" key="22">
    <source>
        <dbReference type="EMBL" id="PMC59526.1"/>
    </source>
</evidence>
<dbReference type="NCBIfam" id="TIGR00088">
    <property type="entry name" value="trmD"/>
    <property type="match status" value="1"/>
</dbReference>
<reference evidence="23 24" key="2">
    <citation type="submission" date="2017-04" db="EMBL/GenBank/DDBJ databases">
        <title>Finegoldia magna isolated from orthopedic joint implant-associated infections.</title>
        <authorList>
            <person name="Bjorklund S."/>
            <person name="Bruggemann H."/>
            <person name="Jensen A."/>
            <person name="Hellmark B."/>
            <person name="Soderquist B."/>
        </authorList>
    </citation>
    <scope>NUCLEOTIDE SEQUENCE [LARGE SCALE GENOMIC DNA]</scope>
    <source>
        <strain evidence="24">12T273</strain>
        <strain evidence="23">CCUG 54800</strain>
    </source>
</reference>
<evidence type="ECO:0000256" key="13">
    <source>
        <dbReference type="ARBA" id="ARBA00033392"/>
    </source>
</evidence>
<comment type="similarity">
    <text evidence="3 15 17">Belongs to the RNA methyltransferase TrmD family.</text>
</comment>
<dbReference type="SUPFAM" id="SSF75217">
    <property type="entry name" value="alpha/beta knot"/>
    <property type="match status" value="1"/>
</dbReference>
<accession>A0A233V6P8</accession>
<dbReference type="InterPro" id="IPR029028">
    <property type="entry name" value="Alpha/beta_knot_MTases"/>
</dbReference>
<gene>
    <name evidence="15 19" type="primary">trmD</name>
    <name evidence="20" type="ORF">B9N49_03000</name>
    <name evidence="21" type="ORF">B9N55_04325</name>
    <name evidence="22" type="ORF">CJ208_08070</name>
    <name evidence="19" type="ORF">KIA07_06975</name>
</gene>
<evidence type="ECO:0000256" key="7">
    <source>
        <dbReference type="ARBA" id="ARBA00022490"/>
    </source>
</evidence>
<dbReference type="PIRSF" id="PIRSF000386">
    <property type="entry name" value="tRNA_mtase"/>
    <property type="match status" value="1"/>
</dbReference>
<comment type="function">
    <text evidence="1 15 17">Specifically methylates guanosine-37 in various tRNAs.</text>
</comment>
<dbReference type="InterPro" id="IPR023148">
    <property type="entry name" value="tRNA_m1G_MeTrfase_C_sf"/>
</dbReference>
<dbReference type="CDD" id="cd18080">
    <property type="entry name" value="TrmD-like"/>
    <property type="match status" value="1"/>
</dbReference>
<proteinExistence type="inferred from homology"/>
<dbReference type="Proteomes" id="UP000730862">
    <property type="component" value="Unassembled WGS sequence"/>
</dbReference>
<dbReference type="Proteomes" id="UP000215413">
    <property type="component" value="Unassembled WGS sequence"/>
</dbReference>
<dbReference type="Gene3D" id="3.40.1280.10">
    <property type="match status" value="1"/>
</dbReference>
<evidence type="ECO:0000256" key="4">
    <source>
        <dbReference type="ARBA" id="ARBA00011738"/>
    </source>
</evidence>
<evidence type="ECO:0000256" key="17">
    <source>
        <dbReference type="RuleBase" id="RU003464"/>
    </source>
</evidence>
<evidence type="ECO:0000256" key="5">
    <source>
        <dbReference type="ARBA" id="ARBA00012807"/>
    </source>
</evidence>
<dbReference type="GO" id="GO:0005829">
    <property type="term" value="C:cytosol"/>
    <property type="evidence" value="ECO:0007669"/>
    <property type="project" value="TreeGrafter"/>
</dbReference>
<comment type="subcellular location">
    <subcellularLocation>
        <location evidence="2 15 17">Cytoplasm</location>
    </subcellularLocation>
</comment>
<evidence type="ECO:0000313" key="20">
    <source>
        <dbReference type="EMBL" id="OXZ28072.1"/>
    </source>
</evidence>
<evidence type="ECO:0000256" key="2">
    <source>
        <dbReference type="ARBA" id="ARBA00004496"/>
    </source>
</evidence>
<dbReference type="PANTHER" id="PTHR46417">
    <property type="entry name" value="TRNA (GUANINE-N(1)-)-METHYLTRANSFERASE"/>
    <property type="match status" value="1"/>
</dbReference>
<keyword evidence="10 15" id="KW-0949">S-adenosyl-L-methionine</keyword>
<dbReference type="GO" id="GO:0052906">
    <property type="term" value="F:tRNA (guanine(37)-N1)-methyltransferase activity"/>
    <property type="evidence" value="ECO:0007669"/>
    <property type="project" value="UniProtKB-UniRule"/>
</dbReference>
<dbReference type="InterPro" id="IPR016009">
    <property type="entry name" value="tRNA_MeTrfase_TRMD/TRM10"/>
</dbReference>
<dbReference type="Proteomes" id="UP000215546">
    <property type="component" value="Unassembled WGS sequence"/>
</dbReference>
<reference evidence="19" key="4">
    <citation type="submission" date="2021-02" db="EMBL/GenBank/DDBJ databases">
        <title>Infant gut strain persistence is associated with maternal origin, phylogeny, and functional potential including surface adhesion and iron acquisition.</title>
        <authorList>
            <person name="Lou Y.C."/>
        </authorList>
    </citation>
    <scope>NUCLEOTIDE SEQUENCE</scope>
    <source>
        <strain evidence="19">L3_058_000G1_dasL3_058_000G1_concoct_72</strain>
    </source>
</reference>
<dbReference type="EMBL" id="PNHD01000013">
    <property type="protein sequence ID" value="PMC59526.1"/>
    <property type="molecule type" value="Genomic_DNA"/>
</dbReference>
<keyword evidence="7 15" id="KW-0963">Cytoplasm</keyword>
<keyword evidence="8 15" id="KW-0489">Methyltransferase</keyword>
<evidence type="ECO:0000256" key="14">
    <source>
        <dbReference type="ARBA" id="ARBA00047783"/>
    </source>
</evidence>
<dbReference type="EC" id="2.1.1.228" evidence="5 15"/>
<dbReference type="EMBL" id="NDYC01000015">
    <property type="protein sequence ID" value="OXZ28072.1"/>
    <property type="molecule type" value="Genomic_DNA"/>
</dbReference>
<evidence type="ECO:0000256" key="16">
    <source>
        <dbReference type="PIRSR" id="PIRSR000386-1"/>
    </source>
</evidence>
<feature type="domain" description="tRNA methyltransferase TRMD/TRM10-type" evidence="18">
    <location>
        <begin position="1"/>
        <end position="223"/>
    </location>
</feature>
<evidence type="ECO:0000259" key="18">
    <source>
        <dbReference type="Pfam" id="PF01746"/>
    </source>
</evidence>
<evidence type="ECO:0000256" key="9">
    <source>
        <dbReference type="ARBA" id="ARBA00022679"/>
    </source>
</evidence>
<protein>
    <recommendedName>
        <fullName evidence="6 15">tRNA (guanine-N(1)-)-methyltransferase</fullName>
        <ecNumber evidence="5 15">2.1.1.228</ecNumber>
    </recommendedName>
    <alternativeName>
        <fullName evidence="12 15">M1G-methyltransferase</fullName>
    </alternativeName>
    <alternativeName>
        <fullName evidence="13 15">tRNA [GM37] methyltransferase</fullName>
    </alternativeName>
</protein>
<dbReference type="GeneID" id="60839900"/>
<evidence type="ECO:0000313" key="23">
    <source>
        <dbReference type="Proteomes" id="UP000215413"/>
    </source>
</evidence>
<evidence type="ECO:0000256" key="10">
    <source>
        <dbReference type="ARBA" id="ARBA00022691"/>
    </source>
</evidence>
<evidence type="ECO:0000256" key="15">
    <source>
        <dbReference type="HAMAP-Rule" id="MF_00605"/>
    </source>
</evidence>
<dbReference type="AlphaFoldDB" id="A0A233V6P8"/>
<dbReference type="NCBIfam" id="NF000648">
    <property type="entry name" value="PRK00026.1"/>
    <property type="match status" value="1"/>
</dbReference>
<dbReference type="Pfam" id="PF01746">
    <property type="entry name" value="tRNA_m1G_MT"/>
    <property type="match status" value="1"/>
</dbReference>
<dbReference type="Proteomes" id="UP000235723">
    <property type="component" value="Unassembled WGS sequence"/>
</dbReference>
<evidence type="ECO:0000256" key="3">
    <source>
        <dbReference type="ARBA" id="ARBA00007630"/>
    </source>
</evidence>
<evidence type="ECO:0000256" key="6">
    <source>
        <dbReference type="ARBA" id="ARBA00014679"/>
    </source>
</evidence>
<keyword evidence="9 15" id="KW-0808">Transferase</keyword>
<evidence type="ECO:0000313" key="24">
    <source>
        <dbReference type="Proteomes" id="UP000215546"/>
    </source>
</evidence>
<evidence type="ECO:0000313" key="21">
    <source>
        <dbReference type="EMBL" id="OXZ32761.1"/>
    </source>
</evidence>
<reference evidence="20" key="1">
    <citation type="journal article" date="2017" name="J. Clin. Microbiol.">
        <title>Finegoldia magna Isolated from Orthopedic Joint Implant-Associated Infections.</title>
        <authorList>
            <person name="Soderquist B."/>
            <person name="Bjorklund S."/>
            <person name="Hellmark B."/>
            <person name="Jensen A."/>
            <person name="Bruggemann H."/>
        </authorList>
    </citation>
    <scope>NUCLEOTIDE SEQUENCE</scope>
    <source>
        <strain evidence="21">12T273</strain>
        <strain evidence="20">CCUG 54800</strain>
    </source>
</reference>
<dbReference type="HAMAP" id="MF_00605">
    <property type="entry name" value="TrmD"/>
    <property type="match status" value="1"/>
</dbReference>
<evidence type="ECO:0000256" key="12">
    <source>
        <dbReference type="ARBA" id="ARBA00029736"/>
    </source>
</evidence>
<dbReference type="EMBL" id="NDYE01000010">
    <property type="protein sequence ID" value="OXZ32761.1"/>
    <property type="molecule type" value="Genomic_DNA"/>
</dbReference>
<comment type="subunit">
    <text evidence="4 15 17">Homodimer.</text>
</comment>
<sequence length="233" mass="26784">MKFIILTLFPESFDYLKSYGVIGKAVQNNLIELEVVNIRDYTKNKHKKVDDEIYGGGAGMLMTCQPIYDCLEDVNKNKSKVVFMSPQGKVLNQQKCIELSKEKEIVILCGHYEGVDSRIINHYCDEEISIGDYVMTGGELGAMVLIDCVSRMINDVLGNDESYKTDSHYNLLLQEDSYTRPRVFNGYEVPEVLLSGNHEKIEQWREKSRLNNTKLKREDIYQKYLKEKNQGGS</sequence>
<comment type="catalytic activity">
    <reaction evidence="14 15 17">
        <text>guanosine(37) in tRNA + S-adenosyl-L-methionine = N(1)-methylguanosine(37) in tRNA + S-adenosyl-L-homocysteine + H(+)</text>
        <dbReference type="Rhea" id="RHEA:36899"/>
        <dbReference type="Rhea" id="RHEA-COMP:10145"/>
        <dbReference type="Rhea" id="RHEA-COMP:10147"/>
        <dbReference type="ChEBI" id="CHEBI:15378"/>
        <dbReference type="ChEBI" id="CHEBI:57856"/>
        <dbReference type="ChEBI" id="CHEBI:59789"/>
        <dbReference type="ChEBI" id="CHEBI:73542"/>
        <dbReference type="ChEBI" id="CHEBI:74269"/>
        <dbReference type="EC" id="2.1.1.228"/>
    </reaction>
</comment>
<dbReference type="GO" id="GO:0002939">
    <property type="term" value="P:tRNA N1-guanine methylation"/>
    <property type="evidence" value="ECO:0007669"/>
    <property type="project" value="TreeGrafter"/>
</dbReference>
<comment type="caution">
    <text evidence="20">The sequence shown here is derived from an EMBL/GenBank/DDBJ whole genome shotgun (WGS) entry which is preliminary data.</text>
</comment>
<dbReference type="PANTHER" id="PTHR46417:SF1">
    <property type="entry name" value="TRNA (GUANINE-N(1)-)-METHYLTRANSFERASE"/>
    <property type="match status" value="1"/>
</dbReference>
<keyword evidence="11 15" id="KW-0819">tRNA processing</keyword>
<dbReference type="EMBL" id="JAHAIK010000019">
    <property type="protein sequence ID" value="MBS5965387.1"/>
    <property type="molecule type" value="Genomic_DNA"/>
</dbReference>
<evidence type="ECO:0000256" key="11">
    <source>
        <dbReference type="ARBA" id="ARBA00022694"/>
    </source>
</evidence>
<evidence type="ECO:0000313" key="25">
    <source>
        <dbReference type="Proteomes" id="UP000235723"/>
    </source>
</evidence>
<dbReference type="InterPro" id="IPR029026">
    <property type="entry name" value="tRNA_m1G_MTases_N"/>
</dbReference>
<evidence type="ECO:0000256" key="1">
    <source>
        <dbReference type="ARBA" id="ARBA00002634"/>
    </source>
</evidence>
<dbReference type="RefSeq" id="WP_002835326.1">
    <property type="nucleotide sequence ID" value="NZ_BAAAWC010000042.1"/>
</dbReference>
<organism evidence="20 23">
    <name type="scientific">Finegoldia magna</name>
    <name type="common">Peptostreptococcus magnus</name>
    <dbReference type="NCBI Taxonomy" id="1260"/>
    <lineage>
        <taxon>Bacteria</taxon>
        <taxon>Bacillati</taxon>
        <taxon>Bacillota</taxon>
        <taxon>Tissierellia</taxon>
        <taxon>Tissierellales</taxon>
        <taxon>Peptoniphilaceae</taxon>
        <taxon>Finegoldia</taxon>
    </lineage>
</organism>
<dbReference type="FunFam" id="3.40.1280.10:FF:000001">
    <property type="entry name" value="tRNA (guanine-N(1)-)-methyltransferase"/>
    <property type="match status" value="1"/>
</dbReference>
<dbReference type="InterPro" id="IPR002649">
    <property type="entry name" value="tRNA_m1G_MeTrfase_TrmD"/>
</dbReference>